<dbReference type="GO" id="GO:0008270">
    <property type="term" value="F:zinc ion binding"/>
    <property type="evidence" value="ECO:0007669"/>
    <property type="project" value="UniProtKB-KW"/>
</dbReference>
<evidence type="ECO:0000256" key="2">
    <source>
        <dbReference type="SAM" id="MobiDB-lite"/>
    </source>
</evidence>
<feature type="domain" description="C2H2-type" evidence="3">
    <location>
        <begin position="99"/>
        <end position="126"/>
    </location>
</feature>
<feature type="domain" description="C2H2-type" evidence="3">
    <location>
        <begin position="300"/>
        <end position="327"/>
    </location>
</feature>
<dbReference type="Pfam" id="PF13912">
    <property type="entry name" value="zf-C2H2_6"/>
    <property type="match status" value="4"/>
</dbReference>
<feature type="compositionally biased region" description="Basic residues" evidence="2">
    <location>
        <begin position="254"/>
        <end position="268"/>
    </location>
</feature>
<keyword evidence="1" id="KW-0862">Zinc</keyword>
<dbReference type="SMART" id="SM00355">
    <property type="entry name" value="ZnF_C2H2"/>
    <property type="match status" value="4"/>
</dbReference>
<dbReference type="PANTHER" id="PTHR46869">
    <property type="entry name" value="C2H2-LIKE ZINC FINGER PROTEIN"/>
    <property type="match status" value="1"/>
</dbReference>
<dbReference type="PROSITE" id="PS50157">
    <property type="entry name" value="ZINC_FINGER_C2H2_2"/>
    <property type="match status" value="4"/>
</dbReference>
<dbReference type="InterPro" id="IPR036236">
    <property type="entry name" value="Znf_C2H2_sf"/>
</dbReference>
<dbReference type="PANTHER" id="PTHR46869:SF6">
    <property type="entry name" value="C2H2-TYPE DOMAIN-CONTAINING PROTEIN"/>
    <property type="match status" value="1"/>
</dbReference>
<dbReference type="EMBL" id="BAABME010033760">
    <property type="protein sequence ID" value="GAA0153931.1"/>
    <property type="molecule type" value="Genomic_DNA"/>
</dbReference>
<dbReference type="InterPro" id="IPR013087">
    <property type="entry name" value="Znf_C2H2_type"/>
</dbReference>
<keyword evidence="5" id="KW-1185">Reference proteome</keyword>
<feature type="compositionally biased region" description="Polar residues" evidence="2">
    <location>
        <begin position="135"/>
        <end position="152"/>
    </location>
</feature>
<evidence type="ECO:0000259" key="3">
    <source>
        <dbReference type="PROSITE" id="PS50157"/>
    </source>
</evidence>
<feature type="domain" description="C2H2-type" evidence="3">
    <location>
        <begin position="9"/>
        <end position="31"/>
    </location>
</feature>
<keyword evidence="1" id="KW-0479">Metal-binding</keyword>
<reference evidence="4 5" key="1">
    <citation type="submission" date="2024-01" db="EMBL/GenBank/DDBJ databases">
        <title>The complete chloroplast genome sequence of Lithospermum erythrorhizon: insights into the phylogenetic relationship among Boraginaceae species and the maternal lineages of purple gromwells.</title>
        <authorList>
            <person name="Okada T."/>
            <person name="Watanabe K."/>
        </authorList>
    </citation>
    <scope>NUCLEOTIDE SEQUENCE [LARGE SCALE GENOMIC DNA]</scope>
</reference>
<dbReference type="Proteomes" id="UP001454036">
    <property type="component" value="Unassembled WGS sequence"/>
</dbReference>
<protein>
    <recommendedName>
        <fullName evidence="3">C2H2-type domain-containing protein</fullName>
    </recommendedName>
</protein>
<dbReference type="AlphaFoldDB" id="A0AAV3PS00"/>
<evidence type="ECO:0000313" key="5">
    <source>
        <dbReference type="Proteomes" id="UP001454036"/>
    </source>
</evidence>
<feature type="region of interest" description="Disordered" evidence="2">
    <location>
        <begin position="131"/>
        <end position="168"/>
    </location>
</feature>
<feature type="compositionally biased region" description="Basic residues" evidence="2">
    <location>
        <begin position="155"/>
        <end position="165"/>
    </location>
</feature>
<feature type="region of interest" description="Disordered" evidence="2">
    <location>
        <begin position="253"/>
        <end position="288"/>
    </location>
</feature>
<evidence type="ECO:0000313" key="4">
    <source>
        <dbReference type="EMBL" id="GAA0153931.1"/>
    </source>
</evidence>
<dbReference type="Gene3D" id="3.30.160.60">
    <property type="entry name" value="Classic Zinc Finger"/>
    <property type="match status" value="2"/>
</dbReference>
<accession>A0AAV3PS00</accession>
<keyword evidence="1" id="KW-0863">Zinc-finger</keyword>
<sequence length="458" mass="51852">MEKYQQLKHACKFCNKSFHSGRSLGGHMRTHLISSTEPDEKGHYGKKLPPLNNQEFNGEKKRIDHFDDPSNIGYCLRENPKKTNKFVKSSEDDSSLPNMICKECGKSFQSWKALFGHMKCHSEKVSNNLEEDSFDSSNQKEIIDNQSDNEASAMNKKKRSRRVKKKSENLNVFNASSSSPCVSDIDQEPEEAAMSLLLLSRDAGIPRNWQKMNTSEVQINDISENCRAKSIDMDSGNGFEFTKKKDEIKVSCKFQKKSNPRKGNSSKRKSSDLHDPYLAAGSPKEQGNSEAEIHFSKYSFECISCNKTFHSFQALGGHRASHRRIKACFASKIGCSENSTETELSPDQTDESTKVIKCFKEKFETDHESKKSTKVHECPICFKVFSSGQALGGHKRSHLIAEAKSNQSIVIHKSTKEERDFLDLNFPPPDEEESNGLVGFQKWWVQSSHKQEQLVGIL</sequence>
<name>A0AAV3PS00_LITER</name>
<feature type="domain" description="C2H2-type" evidence="3">
    <location>
        <begin position="376"/>
        <end position="398"/>
    </location>
</feature>
<organism evidence="4 5">
    <name type="scientific">Lithospermum erythrorhizon</name>
    <name type="common">Purple gromwell</name>
    <name type="synonym">Lithospermum officinale var. erythrorhizon</name>
    <dbReference type="NCBI Taxonomy" id="34254"/>
    <lineage>
        <taxon>Eukaryota</taxon>
        <taxon>Viridiplantae</taxon>
        <taxon>Streptophyta</taxon>
        <taxon>Embryophyta</taxon>
        <taxon>Tracheophyta</taxon>
        <taxon>Spermatophyta</taxon>
        <taxon>Magnoliopsida</taxon>
        <taxon>eudicotyledons</taxon>
        <taxon>Gunneridae</taxon>
        <taxon>Pentapetalae</taxon>
        <taxon>asterids</taxon>
        <taxon>lamiids</taxon>
        <taxon>Boraginales</taxon>
        <taxon>Boraginaceae</taxon>
        <taxon>Boraginoideae</taxon>
        <taxon>Lithospermeae</taxon>
        <taxon>Lithospermum</taxon>
    </lineage>
</organism>
<comment type="caution">
    <text evidence="4">The sequence shown here is derived from an EMBL/GenBank/DDBJ whole genome shotgun (WGS) entry which is preliminary data.</text>
</comment>
<evidence type="ECO:0000256" key="1">
    <source>
        <dbReference type="PROSITE-ProRule" id="PRU00042"/>
    </source>
</evidence>
<proteinExistence type="predicted"/>
<dbReference type="SUPFAM" id="SSF57667">
    <property type="entry name" value="beta-beta-alpha zinc fingers"/>
    <property type="match status" value="2"/>
</dbReference>
<gene>
    <name evidence="4" type="ORF">LIER_43252</name>
</gene>
<dbReference type="PROSITE" id="PS00028">
    <property type="entry name" value="ZINC_FINGER_C2H2_1"/>
    <property type="match status" value="4"/>
</dbReference>